<reference evidence="3 4" key="1">
    <citation type="submission" date="2017-06" db="EMBL/GenBank/DDBJ databases">
        <title>Ant-infecting Ophiocordyceps genomes reveal a high diversity of potential behavioral manipulation genes and a possible major role for enterotoxins.</title>
        <authorList>
            <person name="De Bekker C."/>
            <person name="Evans H.C."/>
            <person name="Brachmann A."/>
            <person name="Hughes D.P."/>
        </authorList>
    </citation>
    <scope>NUCLEOTIDE SEQUENCE [LARGE SCALE GENOMIC DNA]</scope>
    <source>
        <strain evidence="3 4">1348a</strain>
    </source>
</reference>
<feature type="compositionally biased region" description="Gly residues" evidence="1">
    <location>
        <begin position="74"/>
        <end position="85"/>
    </location>
</feature>
<dbReference type="Proteomes" id="UP000224854">
    <property type="component" value="Unassembled WGS sequence"/>
</dbReference>
<accession>A0A2C5YLD2</accession>
<comment type="caution">
    <text evidence="3">The sequence shown here is derived from an EMBL/GenBank/DDBJ whole genome shotgun (WGS) entry which is preliminary data.</text>
</comment>
<evidence type="ECO:0000313" key="4">
    <source>
        <dbReference type="Proteomes" id="UP000224854"/>
    </source>
</evidence>
<feature type="signal peptide" evidence="2">
    <location>
        <begin position="1"/>
        <end position="22"/>
    </location>
</feature>
<protein>
    <submittedName>
        <fullName evidence="3">Uncharacterized protein</fullName>
    </submittedName>
</protein>
<dbReference type="AlphaFoldDB" id="A0A2C5YLD2"/>
<gene>
    <name evidence="3" type="ORF">CDD82_836</name>
</gene>
<feature type="region of interest" description="Disordered" evidence="1">
    <location>
        <begin position="27"/>
        <end position="94"/>
    </location>
</feature>
<organism evidence="3 4">
    <name type="scientific">Ophiocordyceps australis</name>
    <dbReference type="NCBI Taxonomy" id="1399860"/>
    <lineage>
        <taxon>Eukaryota</taxon>
        <taxon>Fungi</taxon>
        <taxon>Dikarya</taxon>
        <taxon>Ascomycota</taxon>
        <taxon>Pezizomycotina</taxon>
        <taxon>Sordariomycetes</taxon>
        <taxon>Hypocreomycetidae</taxon>
        <taxon>Hypocreales</taxon>
        <taxon>Ophiocordycipitaceae</taxon>
        <taxon>Ophiocordyceps</taxon>
    </lineage>
</organism>
<proteinExistence type="predicted"/>
<feature type="compositionally biased region" description="Low complexity" evidence="1">
    <location>
        <begin position="49"/>
        <end position="61"/>
    </location>
</feature>
<feature type="chain" id="PRO_5013219919" evidence="2">
    <location>
        <begin position="23"/>
        <end position="94"/>
    </location>
</feature>
<name>A0A2C5YLD2_9HYPO</name>
<keyword evidence="4" id="KW-1185">Reference proteome</keyword>
<sequence length="94" mass="8858">MMMPKMMHLMALIAMFLGIALAAEPEAGATSRAGAEKAAPTPGQAEAEPGSPATSGAGSPGATPPAGSPARSSGGPGASAPGGGSSLSKRAADR</sequence>
<evidence type="ECO:0000256" key="1">
    <source>
        <dbReference type="SAM" id="MobiDB-lite"/>
    </source>
</evidence>
<dbReference type="EMBL" id="NJEU01001217">
    <property type="protein sequence ID" value="PHH68102.1"/>
    <property type="molecule type" value="Genomic_DNA"/>
</dbReference>
<keyword evidence="2" id="KW-0732">Signal</keyword>
<evidence type="ECO:0000256" key="2">
    <source>
        <dbReference type="SAM" id="SignalP"/>
    </source>
</evidence>
<evidence type="ECO:0000313" key="3">
    <source>
        <dbReference type="EMBL" id="PHH68102.1"/>
    </source>
</evidence>